<dbReference type="VEuPathDB" id="FungiDB:FOC4_g10001181"/>
<dbReference type="InterPro" id="IPR009799">
    <property type="entry name" value="EthD_dom"/>
</dbReference>
<evidence type="ECO:0000313" key="4">
    <source>
        <dbReference type="Proteomes" id="UP000219369"/>
    </source>
</evidence>
<dbReference type="AlphaFoldDB" id="A0A2H3SWR6"/>
<dbReference type="Gene3D" id="3.30.70.100">
    <property type="match status" value="1"/>
</dbReference>
<feature type="domain" description="EthD" evidence="2">
    <location>
        <begin position="14"/>
        <end position="98"/>
    </location>
</feature>
<evidence type="ECO:0000313" key="3">
    <source>
        <dbReference type="EMBL" id="SCO80896.1"/>
    </source>
</evidence>
<name>A0A2H3SWR6_FUSOX</name>
<proteinExistence type="inferred from homology"/>
<sequence>MMPHIKKIATGRRKPNMTRKEFFDHRFRIHGSISDAIEDKDQKPYKYIQTQVFDSAFGSRPGGPLNANHNWVGRDDNTELFFRDWDNVQKCFSSDYMDLSLQISKQVLFSWHMRRPFHCKPPLLEKRAEVVTGAMDSGDSTVAMYFISAPDDRKDEGNLEQTITPRLVDAINACCQNQACGLICNVGAVSDQFDLNSYFGGANMPQYALVYKIFLTGPESVPLVRKAQAQFEKDAQSIIDLHKSFILFSQEALVMDVKKGVRFSRNRQPVFKDLPGSSHLD</sequence>
<accession>A0A2H3SWR6</accession>
<evidence type="ECO:0000259" key="2">
    <source>
        <dbReference type="Pfam" id="PF07110"/>
    </source>
</evidence>
<dbReference type="Proteomes" id="UP000219369">
    <property type="component" value="Unassembled WGS sequence"/>
</dbReference>
<dbReference type="EMBL" id="FMJY01000003">
    <property type="protein sequence ID" value="SCO80896.1"/>
    <property type="molecule type" value="Genomic_DNA"/>
</dbReference>
<dbReference type="SUPFAM" id="SSF54909">
    <property type="entry name" value="Dimeric alpha+beta barrel"/>
    <property type="match status" value="1"/>
</dbReference>
<dbReference type="VEuPathDB" id="FungiDB:FOC1_g10007495"/>
<dbReference type="VEuPathDB" id="FungiDB:FOMG_02591"/>
<comment type="similarity">
    <text evidence="1">Belongs to the tpcK family.</text>
</comment>
<dbReference type="InterPro" id="IPR011008">
    <property type="entry name" value="Dimeric_a/b-barrel"/>
</dbReference>
<dbReference type="VEuPathDB" id="FungiDB:HZS61_014614"/>
<dbReference type="VEuPathDB" id="FungiDB:FOZG_02509"/>
<reference evidence="4" key="1">
    <citation type="submission" date="2016-09" db="EMBL/GenBank/DDBJ databases">
        <authorList>
            <person name="Guldener U."/>
        </authorList>
    </citation>
    <scope>NUCLEOTIDE SEQUENCE [LARGE SCALE GENOMIC DNA]</scope>
    <source>
        <strain evidence="4">V64-1</strain>
    </source>
</reference>
<dbReference type="VEuPathDB" id="FungiDB:FOIG_15327"/>
<protein>
    <recommendedName>
        <fullName evidence="2">EthD domain-containing protein</fullName>
    </recommendedName>
</protein>
<evidence type="ECO:0000256" key="1">
    <source>
        <dbReference type="ARBA" id="ARBA00005986"/>
    </source>
</evidence>
<dbReference type="OrthoDB" id="5340195at2759"/>
<dbReference type="VEuPathDB" id="FungiDB:FOXG_04520"/>
<organism evidence="3 4">
    <name type="scientific">Fusarium oxysporum</name>
    <name type="common">Fusarium vascular wilt</name>
    <dbReference type="NCBI Taxonomy" id="5507"/>
    <lineage>
        <taxon>Eukaryota</taxon>
        <taxon>Fungi</taxon>
        <taxon>Dikarya</taxon>
        <taxon>Ascomycota</taxon>
        <taxon>Pezizomycotina</taxon>
        <taxon>Sordariomycetes</taxon>
        <taxon>Hypocreomycetidae</taxon>
        <taxon>Hypocreales</taxon>
        <taxon>Nectriaceae</taxon>
        <taxon>Fusarium</taxon>
        <taxon>Fusarium oxysporum species complex</taxon>
    </lineage>
</organism>
<dbReference type="GO" id="GO:0016491">
    <property type="term" value="F:oxidoreductase activity"/>
    <property type="evidence" value="ECO:0007669"/>
    <property type="project" value="InterPro"/>
</dbReference>
<gene>
    <name evidence="3" type="ORF">FRV6_05109</name>
</gene>
<dbReference type="Pfam" id="PF07110">
    <property type="entry name" value="EthD"/>
    <property type="match status" value="1"/>
</dbReference>